<evidence type="ECO:0000313" key="1">
    <source>
        <dbReference type="EMBL" id="WJZ96793.1"/>
    </source>
</evidence>
<dbReference type="EMBL" id="CP126657">
    <property type="protein sequence ID" value="WJZ96793.1"/>
    <property type="molecule type" value="Genomic_DNA"/>
</dbReference>
<accession>A0ABY9CML1</accession>
<dbReference type="Proteomes" id="UP001227230">
    <property type="component" value="Chromosome 10"/>
</dbReference>
<gene>
    <name evidence="1" type="ORF">VitviT2T_015441</name>
</gene>
<proteinExistence type="predicted"/>
<sequence>MSPGLSLGFLNPRAIGCLLELHAPQRLLIIRVIGGGGLKICLSTQADPGILESTGKEAVVGEYSRRALNTGDHMHHHKVSNMNPFPGEDRVHNESLEVVDLVSMSSKWQENRTDHMVKDSASHCQAVSRWFAHLLGIGKFAQPLNSLSRLKSRHRGPRLGLINTESNRRDVENAADALRTQTDLNASHSG</sequence>
<name>A0ABY9CML1_VITVI</name>
<organism evidence="1 2">
    <name type="scientific">Vitis vinifera</name>
    <name type="common">Grape</name>
    <dbReference type="NCBI Taxonomy" id="29760"/>
    <lineage>
        <taxon>Eukaryota</taxon>
        <taxon>Viridiplantae</taxon>
        <taxon>Streptophyta</taxon>
        <taxon>Embryophyta</taxon>
        <taxon>Tracheophyta</taxon>
        <taxon>Spermatophyta</taxon>
        <taxon>Magnoliopsida</taxon>
        <taxon>eudicotyledons</taxon>
        <taxon>Gunneridae</taxon>
        <taxon>Pentapetalae</taxon>
        <taxon>rosids</taxon>
        <taxon>Vitales</taxon>
        <taxon>Vitaceae</taxon>
        <taxon>Viteae</taxon>
        <taxon>Vitis</taxon>
    </lineage>
</organism>
<reference evidence="1 2" key="1">
    <citation type="journal article" date="2023" name="Hortic Res">
        <title>The complete reference genome for grapevine (Vitis vinifera L.) genetics and breeding.</title>
        <authorList>
            <person name="Shi X."/>
            <person name="Cao S."/>
            <person name="Wang X."/>
            <person name="Huang S."/>
            <person name="Wang Y."/>
            <person name="Liu Z."/>
            <person name="Liu W."/>
            <person name="Leng X."/>
            <person name="Peng Y."/>
            <person name="Wang N."/>
            <person name="Wang Y."/>
            <person name="Ma Z."/>
            <person name="Xu X."/>
            <person name="Zhang F."/>
            <person name="Xue H."/>
            <person name="Zhong H."/>
            <person name="Wang Y."/>
            <person name="Zhang K."/>
            <person name="Velt A."/>
            <person name="Avia K."/>
            <person name="Holtgrawe D."/>
            <person name="Grimplet J."/>
            <person name="Matus J.T."/>
            <person name="Ware D."/>
            <person name="Wu X."/>
            <person name="Wang H."/>
            <person name="Liu C."/>
            <person name="Fang Y."/>
            <person name="Rustenholz C."/>
            <person name="Cheng Z."/>
            <person name="Xiao H."/>
            <person name="Zhou Y."/>
        </authorList>
    </citation>
    <scope>NUCLEOTIDE SEQUENCE [LARGE SCALE GENOMIC DNA]</scope>
    <source>
        <strain evidence="2">cv. Pinot noir / PN40024</strain>
        <tissue evidence="1">Leaf</tissue>
    </source>
</reference>
<evidence type="ECO:0000313" key="2">
    <source>
        <dbReference type="Proteomes" id="UP001227230"/>
    </source>
</evidence>
<protein>
    <submittedName>
        <fullName evidence="1">Uncharacterized protein</fullName>
    </submittedName>
</protein>
<keyword evidence="2" id="KW-1185">Reference proteome</keyword>